<keyword evidence="2" id="KW-0863">Zinc-finger</keyword>
<dbReference type="AlphaFoldDB" id="A0A6J7EQA6"/>
<reference evidence="6" key="1">
    <citation type="submission" date="2020-05" db="EMBL/GenBank/DDBJ databases">
        <authorList>
            <person name="Chiriac C."/>
            <person name="Salcher M."/>
            <person name="Ghai R."/>
            <person name="Kavagutti S V."/>
        </authorList>
    </citation>
    <scope>NUCLEOTIDE SEQUENCE</scope>
</reference>
<protein>
    <submittedName>
        <fullName evidence="6">Unannotated protein</fullName>
    </submittedName>
</protein>
<dbReference type="PROSITE" id="PS51066">
    <property type="entry name" value="ZF_FPG_2"/>
    <property type="match status" value="1"/>
</dbReference>
<dbReference type="SUPFAM" id="SSF46946">
    <property type="entry name" value="S13-like H2TH domain"/>
    <property type="match status" value="1"/>
</dbReference>
<dbReference type="InterPro" id="IPR015887">
    <property type="entry name" value="DNA_glyclase_Znf_dom_DNA_BS"/>
</dbReference>
<evidence type="ECO:0000256" key="4">
    <source>
        <dbReference type="ARBA" id="ARBA00044632"/>
    </source>
</evidence>
<evidence type="ECO:0000256" key="2">
    <source>
        <dbReference type="ARBA" id="ARBA00022771"/>
    </source>
</evidence>
<dbReference type="GO" id="GO:0140078">
    <property type="term" value="F:class I DNA-(apurinic or apyrimidinic site) endonuclease activity"/>
    <property type="evidence" value="ECO:0007669"/>
    <property type="project" value="UniProtKB-EC"/>
</dbReference>
<accession>A0A6J7EQA6</accession>
<keyword evidence="3" id="KW-0862">Zinc</keyword>
<gene>
    <name evidence="6" type="ORF">UFOPK3402_01621</name>
</gene>
<evidence type="ECO:0000256" key="1">
    <source>
        <dbReference type="ARBA" id="ARBA00022723"/>
    </source>
</evidence>
<comment type="catalytic activity">
    <reaction evidence="4">
        <text>2'-deoxyribonucleotide-(2'-deoxyribose 5'-phosphate)-2'-deoxyribonucleotide-DNA = a 3'-end 2'-deoxyribonucleotide-(2,3-dehydro-2,3-deoxyribose 5'-phosphate)-DNA + a 5'-end 5'-phospho-2'-deoxyribonucleoside-DNA + H(+)</text>
        <dbReference type="Rhea" id="RHEA:66592"/>
        <dbReference type="Rhea" id="RHEA-COMP:13180"/>
        <dbReference type="Rhea" id="RHEA-COMP:16897"/>
        <dbReference type="Rhea" id="RHEA-COMP:17067"/>
        <dbReference type="ChEBI" id="CHEBI:15378"/>
        <dbReference type="ChEBI" id="CHEBI:136412"/>
        <dbReference type="ChEBI" id="CHEBI:157695"/>
        <dbReference type="ChEBI" id="CHEBI:167181"/>
        <dbReference type="EC" id="4.2.99.18"/>
    </reaction>
</comment>
<organism evidence="6">
    <name type="scientific">freshwater metagenome</name>
    <dbReference type="NCBI Taxonomy" id="449393"/>
    <lineage>
        <taxon>unclassified sequences</taxon>
        <taxon>metagenomes</taxon>
        <taxon>ecological metagenomes</taxon>
    </lineage>
</organism>
<evidence type="ECO:0000313" key="6">
    <source>
        <dbReference type="EMBL" id="CAB4884401.1"/>
    </source>
</evidence>
<feature type="domain" description="FPG-type" evidence="5">
    <location>
        <begin position="71"/>
        <end position="109"/>
    </location>
</feature>
<dbReference type="SMART" id="SM01232">
    <property type="entry name" value="H2TH"/>
    <property type="match status" value="1"/>
</dbReference>
<dbReference type="PROSITE" id="PS01242">
    <property type="entry name" value="ZF_FPG_1"/>
    <property type="match status" value="1"/>
</dbReference>
<proteinExistence type="predicted"/>
<dbReference type="GO" id="GO:0000703">
    <property type="term" value="F:oxidized pyrimidine nucleobase lesion DNA N-glycosylase activity"/>
    <property type="evidence" value="ECO:0007669"/>
    <property type="project" value="TreeGrafter"/>
</dbReference>
<dbReference type="GO" id="GO:0008270">
    <property type="term" value="F:zinc ion binding"/>
    <property type="evidence" value="ECO:0007669"/>
    <property type="project" value="UniProtKB-KW"/>
</dbReference>
<dbReference type="InterPro" id="IPR015886">
    <property type="entry name" value="H2TH_FPG"/>
</dbReference>
<dbReference type="PANTHER" id="PTHR42697">
    <property type="entry name" value="ENDONUCLEASE 8"/>
    <property type="match status" value="1"/>
</dbReference>
<dbReference type="PANTHER" id="PTHR42697:SF1">
    <property type="entry name" value="ENDONUCLEASE 8"/>
    <property type="match status" value="1"/>
</dbReference>
<dbReference type="EMBL" id="CAFBLS010000236">
    <property type="protein sequence ID" value="CAB4884401.1"/>
    <property type="molecule type" value="Genomic_DNA"/>
</dbReference>
<dbReference type="GO" id="GO:0003684">
    <property type="term" value="F:damaged DNA binding"/>
    <property type="evidence" value="ECO:0007669"/>
    <property type="project" value="InterPro"/>
</dbReference>
<dbReference type="InterPro" id="IPR000214">
    <property type="entry name" value="Znf_DNA_glyclase/AP_lyase"/>
</dbReference>
<sequence>MALLEQRNLAGIGNLYKCESLFIAGVSPWRTVQDVDDLAGLVTTAHRLLDRNKARPSQSTTGEEGYGRTHFVFERAGRQCRRCGATIRRARQGAAPADRATYWCGACQAD</sequence>
<dbReference type="Gene3D" id="1.10.8.50">
    <property type="match status" value="1"/>
</dbReference>
<keyword evidence="1" id="KW-0479">Metal-binding</keyword>
<dbReference type="InterPro" id="IPR010979">
    <property type="entry name" value="Ribosomal_uS13-like_H2TH"/>
</dbReference>
<evidence type="ECO:0000256" key="3">
    <source>
        <dbReference type="ARBA" id="ARBA00022833"/>
    </source>
</evidence>
<name>A0A6J7EQA6_9ZZZZ</name>
<dbReference type="SUPFAM" id="SSF57716">
    <property type="entry name" value="Glucocorticoid receptor-like (DNA-binding domain)"/>
    <property type="match status" value="1"/>
</dbReference>
<dbReference type="GO" id="GO:0006284">
    <property type="term" value="P:base-excision repair"/>
    <property type="evidence" value="ECO:0007669"/>
    <property type="project" value="InterPro"/>
</dbReference>
<evidence type="ECO:0000259" key="5">
    <source>
        <dbReference type="PROSITE" id="PS51066"/>
    </source>
</evidence>